<feature type="region of interest" description="Disordered" evidence="2">
    <location>
        <begin position="337"/>
        <end position="358"/>
    </location>
</feature>
<dbReference type="SUPFAM" id="SSF88713">
    <property type="entry name" value="Glycoside hydrolase/deacetylase"/>
    <property type="match status" value="1"/>
</dbReference>
<dbReference type="InterPro" id="IPR007219">
    <property type="entry name" value="XnlR_reg_dom"/>
</dbReference>
<dbReference type="Pfam" id="PF01522">
    <property type="entry name" value="Polysacc_deac_1"/>
    <property type="match status" value="1"/>
</dbReference>
<feature type="compositionally biased region" description="Low complexity" evidence="2">
    <location>
        <begin position="337"/>
        <end position="349"/>
    </location>
</feature>
<reference evidence="5 6" key="1">
    <citation type="submission" date="2016-10" db="EMBL/GenBank/DDBJ databases">
        <title>The genome sequence of Colletotrichum fioriniae PJ7.</title>
        <authorList>
            <person name="Baroncelli R."/>
        </authorList>
    </citation>
    <scope>NUCLEOTIDE SEQUENCE [LARGE SCALE GENOMIC DNA]</scope>
    <source>
        <strain evidence="5 6">Tom-12</strain>
    </source>
</reference>
<organism evidence="5 6">
    <name type="scientific">Colletotrichum tamarilloi</name>
    <dbReference type="NCBI Taxonomy" id="1209934"/>
    <lineage>
        <taxon>Eukaryota</taxon>
        <taxon>Fungi</taxon>
        <taxon>Dikarya</taxon>
        <taxon>Ascomycota</taxon>
        <taxon>Pezizomycotina</taxon>
        <taxon>Sordariomycetes</taxon>
        <taxon>Hypocreomycetidae</taxon>
        <taxon>Glomerellales</taxon>
        <taxon>Glomerellaceae</taxon>
        <taxon>Colletotrichum</taxon>
        <taxon>Colletotrichum acutatum species complex</taxon>
    </lineage>
</organism>
<keyword evidence="1" id="KW-0539">Nucleus</keyword>
<dbReference type="PANTHER" id="PTHR43123">
    <property type="entry name" value="POLYSACCHARIDE DEACETYLASE-RELATED"/>
    <property type="match status" value="1"/>
</dbReference>
<feature type="region of interest" description="Disordered" evidence="2">
    <location>
        <begin position="256"/>
        <end position="278"/>
    </location>
</feature>
<dbReference type="PANTHER" id="PTHR43123:SF3">
    <property type="entry name" value="NODB HOMOLOGY DOMAIN-CONTAINING PROTEIN"/>
    <property type="match status" value="1"/>
</dbReference>
<dbReference type="RefSeq" id="XP_060375388.1">
    <property type="nucleotide sequence ID" value="XM_060530034.1"/>
</dbReference>
<dbReference type="InterPro" id="IPR011330">
    <property type="entry name" value="Glyco_hydro/deAcase_b/a-brl"/>
</dbReference>
<accession>A0ABQ9QQH9</accession>
<gene>
    <name evidence="5" type="ORF">CTAM01_14033</name>
</gene>
<dbReference type="Pfam" id="PF04082">
    <property type="entry name" value="Fungal_trans"/>
    <property type="match status" value="1"/>
</dbReference>
<sequence length="827" mass="92657">MVHVEESLQIPRDFEGASGGYKEGARYLNAEQDFEYGSRSASWRLIRLFKEFGWSFTTYAVAHALKRNPTFAKALVRDGHEIACHGLRWLDIWNYSLEEDKEYIKQNILMLKEVSGEMPVGAYFGRGTPNTPSLFPEVWKSLGGEFLWSSECYNDDVPYWLDLPWEKESPEEKREGMLLIPYNYDCNDGKFHMSPGFGSSVAETYEQYLKNTFDCLYREGGKLMNIPLHTRIIGKPGRSEALRKFMKYIAEKEGNRMLSEETSPARISPNNQLRSGGIGKFQEDPRKLGITAPGHARGCSCEPPEEGQDCMYEMQKSYTRALEERVAFLENKLAQVPTPEATTTPRETASNYSVPSGRDKNALSDVVAHVSLGNLEAPAYVGPSSGLSLALNLGEMVQATVWNKMLPDIQDGTTGNQANCINPSPRCITVEDLLAHSVKEPPSDEQGSQMLKAYTSQLHSKYPFLEPEELWKLHSERMTLAAKPTQTLTRIERFGIFKLTIAVSLGRPLSIADNQIDVELPNAIINGSPSTSVLVGNDITLALVLFKLRRIESKIHHSVYRTDKTLDALRPKLDRLHQQLKFWRDSLRDWIPAGHPDLNYALLLYNRALRLLIQPFLPVLPATDPFYGLCMRAAGDICQAHKRLHQTLDYGHSFIAVQTVFVAGVTLVYGIWTQGNALWSVAVSNDIRACSLVLFVMSERAPWVRKYRDAFEVLVNAAMEKLQDNEAGLAEMASAQMRAGKAPGAADSRGVQNPDLSGNETTTRPIDSTYNQFLMSEDGGIALGEFEGAWPMVAELANWIDQDTEGASPVWMPNFELLQSLSGTWNE</sequence>
<feature type="compositionally biased region" description="Polar residues" evidence="2">
    <location>
        <begin position="750"/>
        <end position="764"/>
    </location>
</feature>
<feature type="domain" description="NodB homology" evidence="3">
    <location>
        <begin position="34"/>
        <end position="128"/>
    </location>
</feature>
<evidence type="ECO:0000256" key="1">
    <source>
        <dbReference type="ARBA" id="ARBA00023242"/>
    </source>
</evidence>
<name>A0ABQ9QQH9_9PEZI</name>
<evidence type="ECO:0000313" key="6">
    <source>
        <dbReference type="Proteomes" id="UP001227543"/>
    </source>
</evidence>
<evidence type="ECO:0000259" key="4">
    <source>
        <dbReference type="Pfam" id="PF04082"/>
    </source>
</evidence>
<dbReference type="InterPro" id="IPR002509">
    <property type="entry name" value="NODB_dom"/>
</dbReference>
<dbReference type="Gene3D" id="3.20.20.370">
    <property type="entry name" value="Glycoside hydrolase/deacetylase"/>
    <property type="match status" value="1"/>
</dbReference>
<evidence type="ECO:0000259" key="3">
    <source>
        <dbReference type="Pfam" id="PF01522"/>
    </source>
</evidence>
<dbReference type="Proteomes" id="UP001227543">
    <property type="component" value="Unassembled WGS sequence"/>
</dbReference>
<feature type="domain" description="Xylanolytic transcriptional activator regulatory" evidence="4">
    <location>
        <begin position="500"/>
        <end position="585"/>
    </location>
</feature>
<feature type="region of interest" description="Disordered" evidence="2">
    <location>
        <begin position="741"/>
        <end position="764"/>
    </location>
</feature>
<protein>
    <submittedName>
        <fullName evidence="5">Chitin deacetylase 1</fullName>
    </submittedName>
</protein>
<keyword evidence="6" id="KW-1185">Reference proteome</keyword>
<dbReference type="CDD" id="cd12148">
    <property type="entry name" value="fungal_TF_MHR"/>
    <property type="match status" value="1"/>
</dbReference>
<dbReference type="CDD" id="cd14653">
    <property type="entry name" value="ZIP_Gal4p-like"/>
    <property type="match status" value="1"/>
</dbReference>
<dbReference type="EMBL" id="MLFU01000111">
    <property type="protein sequence ID" value="KAK1481109.1"/>
    <property type="molecule type" value="Genomic_DNA"/>
</dbReference>
<comment type="caution">
    <text evidence="5">The sequence shown here is derived from an EMBL/GenBank/DDBJ whole genome shotgun (WGS) entry which is preliminary data.</text>
</comment>
<evidence type="ECO:0000256" key="2">
    <source>
        <dbReference type="SAM" id="MobiDB-lite"/>
    </source>
</evidence>
<proteinExistence type="predicted"/>
<evidence type="ECO:0000313" key="5">
    <source>
        <dbReference type="EMBL" id="KAK1481109.1"/>
    </source>
</evidence>
<dbReference type="GeneID" id="85414272"/>